<gene>
    <name evidence="1" type="ORF">LCPAC406_03990</name>
</gene>
<accession>A0A481ZFM9</accession>
<protein>
    <submittedName>
        <fullName evidence="1">Uncharacterized protein</fullName>
    </submittedName>
</protein>
<proteinExistence type="predicted"/>
<dbReference type="EMBL" id="MK500613">
    <property type="protein sequence ID" value="QBK94085.1"/>
    <property type="molecule type" value="Genomic_DNA"/>
</dbReference>
<reference evidence="1" key="1">
    <citation type="journal article" date="2019" name="MBio">
        <title>Virus Genomes from Deep Sea Sediments Expand the Ocean Megavirome and Support Independent Origins of Viral Gigantism.</title>
        <authorList>
            <person name="Backstrom D."/>
            <person name="Yutin N."/>
            <person name="Jorgensen S.L."/>
            <person name="Dharamshi J."/>
            <person name="Homa F."/>
            <person name="Zaremba-Niedwiedzka K."/>
            <person name="Spang A."/>
            <person name="Wolf Y.I."/>
            <person name="Koonin E.V."/>
            <person name="Ettema T.J."/>
        </authorList>
    </citation>
    <scope>NUCLEOTIDE SEQUENCE</scope>
</reference>
<evidence type="ECO:0000313" key="1">
    <source>
        <dbReference type="EMBL" id="QBK94085.1"/>
    </source>
</evidence>
<name>A0A481ZFM9_9VIRU</name>
<organism evidence="1">
    <name type="scientific">Pithovirus LCPAC406</name>
    <dbReference type="NCBI Taxonomy" id="2506599"/>
    <lineage>
        <taxon>Viruses</taxon>
        <taxon>Pithoviruses</taxon>
    </lineage>
</organism>
<sequence>MAVYQVSNAFRFGFTDDYQQAKSFLTEVDHKDSGSLGGIRLLVLDENDGQFKQENFVSSEDVEENPLRKLTFDEVMSLPDELYILVIHDIDYIVFASDESRFAKLRYQHYKRYKKYFDTFGVYLVYDETITRPYLSYKSVIANVKNDRDYVLQKVNINQLTDTNMKTLGDEYLSRTTDRKMQVAYATGLQSDR</sequence>